<reference evidence="1 2" key="1">
    <citation type="submission" date="2016-03" db="EMBL/GenBank/DDBJ databases">
        <authorList>
            <person name="Ploux O."/>
        </authorList>
    </citation>
    <scope>NUCLEOTIDE SEQUENCE [LARGE SCALE GENOMIC DNA]</scope>
    <source>
        <strain evidence="1 2">R-45370</strain>
    </source>
</reference>
<proteinExistence type="predicted"/>
<dbReference type="Proteomes" id="UP000078476">
    <property type="component" value="Unassembled WGS sequence"/>
</dbReference>
<dbReference type="InterPro" id="IPR008318">
    <property type="entry name" value="UCP030820"/>
</dbReference>
<accession>A0A177NPU6</accession>
<dbReference type="STRING" id="980561.A1359_03545"/>
<dbReference type="AlphaFoldDB" id="A0A177NPU6"/>
<organism evidence="1 2">
    <name type="scientific">Methylomonas lenta</name>
    <dbReference type="NCBI Taxonomy" id="980561"/>
    <lineage>
        <taxon>Bacteria</taxon>
        <taxon>Pseudomonadati</taxon>
        <taxon>Pseudomonadota</taxon>
        <taxon>Gammaproteobacteria</taxon>
        <taxon>Methylococcales</taxon>
        <taxon>Methylococcaceae</taxon>
        <taxon>Methylomonas</taxon>
    </lineage>
</organism>
<keyword evidence="2" id="KW-1185">Reference proteome</keyword>
<evidence type="ECO:0000313" key="1">
    <source>
        <dbReference type="EMBL" id="OAI20096.1"/>
    </source>
</evidence>
<dbReference type="EMBL" id="LUUI01000055">
    <property type="protein sequence ID" value="OAI20096.1"/>
    <property type="molecule type" value="Genomic_DNA"/>
</dbReference>
<dbReference type="OrthoDB" id="9800421at2"/>
<evidence type="ECO:0000313" key="2">
    <source>
        <dbReference type="Proteomes" id="UP000078476"/>
    </source>
</evidence>
<gene>
    <name evidence="1" type="ORF">A1359_03545</name>
</gene>
<sequence>MPIIKDQQISDNTWSFVADDAPLTDGNITVTLNRWQTEKQALLQRSGSIGIRLSPADSVEAVSADLASFKLIELYFSVFSDGRSFSQARLLRARYGYQGEIRAVGHYMTDQVFYLKRVGVDAFELNNPKAIEHAQAALNDFSVRYQASSL</sequence>
<dbReference type="PIRSF" id="PIRSF030820">
    <property type="entry name" value="UCP030820"/>
    <property type="match status" value="1"/>
</dbReference>
<dbReference type="Pfam" id="PF06073">
    <property type="entry name" value="DUF934"/>
    <property type="match status" value="1"/>
</dbReference>
<name>A0A177NPU6_9GAMM</name>
<protein>
    <submittedName>
        <fullName evidence="1">Oxidoreductase</fullName>
    </submittedName>
</protein>
<comment type="caution">
    <text evidence="1">The sequence shown here is derived from an EMBL/GenBank/DDBJ whole genome shotgun (WGS) entry which is preliminary data.</text>
</comment>
<dbReference type="RefSeq" id="WP_066978321.1">
    <property type="nucleotide sequence ID" value="NZ_LUUI01000055.1"/>
</dbReference>